<name>A0AAV1AXF6_VICFA</name>
<reference evidence="1 2" key="1">
    <citation type="submission" date="2023-01" db="EMBL/GenBank/DDBJ databases">
        <authorList>
            <person name="Kreplak J."/>
        </authorList>
    </citation>
    <scope>NUCLEOTIDE SEQUENCE [LARGE SCALE GENOMIC DNA]</scope>
</reference>
<dbReference type="AlphaFoldDB" id="A0AAV1AXF6"/>
<gene>
    <name evidence="1" type="ORF">VFH_V142040</name>
</gene>
<dbReference type="Proteomes" id="UP001157006">
    <property type="component" value="Chromosome 5"/>
</dbReference>
<sequence length="98" mass="11066">MEFGRGWRIDGECLRQLLFGGTVNIKNSALSFPTERIFKIPNVDGVIEEGKKAPKKFRDMKVLAGNISSDFDFTDERKNGEKLAMPLLLYVKSVQSNL</sequence>
<organism evidence="1 2">
    <name type="scientific">Vicia faba</name>
    <name type="common">Broad bean</name>
    <name type="synonym">Faba vulgaris</name>
    <dbReference type="NCBI Taxonomy" id="3906"/>
    <lineage>
        <taxon>Eukaryota</taxon>
        <taxon>Viridiplantae</taxon>
        <taxon>Streptophyta</taxon>
        <taxon>Embryophyta</taxon>
        <taxon>Tracheophyta</taxon>
        <taxon>Spermatophyta</taxon>
        <taxon>Magnoliopsida</taxon>
        <taxon>eudicotyledons</taxon>
        <taxon>Gunneridae</taxon>
        <taxon>Pentapetalae</taxon>
        <taxon>rosids</taxon>
        <taxon>fabids</taxon>
        <taxon>Fabales</taxon>
        <taxon>Fabaceae</taxon>
        <taxon>Papilionoideae</taxon>
        <taxon>50 kb inversion clade</taxon>
        <taxon>NPAAA clade</taxon>
        <taxon>Hologalegina</taxon>
        <taxon>IRL clade</taxon>
        <taxon>Fabeae</taxon>
        <taxon>Vicia</taxon>
    </lineage>
</organism>
<keyword evidence="2" id="KW-1185">Reference proteome</keyword>
<dbReference type="EMBL" id="OX451740">
    <property type="protein sequence ID" value="CAI8614691.1"/>
    <property type="molecule type" value="Genomic_DNA"/>
</dbReference>
<evidence type="ECO:0000313" key="2">
    <source>
        <dbReference type="Proteomes" id="UP001157006"/>
    </source>
</evidence>
<accession>A0AAV1AXF6</accession>
<proteinExistence type="predicted"/>
<evidence type="ECO:0000313" key="1">
    <source>
        <dbReference type="EMBL" id="CAI8614691.1"/>
    </source>
</evidence>
<protein>
    <submittedName>
        <fullName evidence="1">Uncharacterized protein</fullName>
    </submittedName>
</protein>